<dbReference type="AlphaFoldDB" id="A0A7J5U0E0"/>
<evidence type="ECO:0000313" key="10">
    <source>
        <dbReference type="EMBL" id="KAB7731218.1"/>
    </source>
</evidence>
<dbReference type="Pfam" id="PF25539">
    <property type="entry name" value="Bestrophin_2"/>
    <property type="match status" value="1"/>
</dbReference>
<feature type="transmembrane region" description="Helical" evidence="9">
    <location>
        <begin position="41"/>
        <end position="61"/>
    </location>
</feature>
<organism evidence="10 11">
    <name type="scientific">Rudanella paleaurantiibacter</name>
    <dbReference type="NCBI Taxonomy" id="2614655"/>
    <lineage>
        <taxon>Bacteria</taxon>
        <taxon>Pseudomonadati</taxon>
        <taxon>Bacteroidota</taxon>
        <taxon>Cytophagia</taxon>
        <taxon>Cytophagales</taxon>
        <taxon>Cytophagaceae</taxon>
        <taxon>Rudanella</taxon>
    </lineage>
</organism>
<dbReference type="Proteomes" id="UP000488299">
    <property type="component" value="Unassembled WGS sequence"/>
</dbReference>
<feature type="transmembrane region" description="Helical" evidence="9">
    <location>
        <begin position="12"/>
        <end position="35"/>
    </location>
</feature>
<feature type="transmembrane region" description="Helical" evidence="9">
    <location>
        <begin position="229"/>
        <end position="249"/>
    </location>
</feature>
<evidence type="ECO:0000313" key="11">
    <source>
        <dbReference type="Proteomes" id="UP000488299"/>
    </source>
</evidence>
<proteinExistence type="inferred from homology"/>
<keyword evidence="2" id="KW-0813">Transport</keyword>
<evidence type="ECO:0008006" key="12">
    <source>
        <dbReference type="Google" id="ProtNLM"/>
    </source>
</evidence>
<evidence type="ECO:0000256" key="4">
    <source>
        <dbReference type="ARBA" id="ARBA00022692"/>
    </source>
</evidence>
<name>A0A7J5U0E0_9BACT</name>
<dbReference type="PANTHER" id="PTHR33281">
    <property type="entry name" value="UPF0187 PROTEIN YNEE"/>
    <property type="match status" value="1"/>
</dbReference>
<feature type="transmembrane region" description="Helical" evidence="9">
    <location>
        <begin position="255"/>
        <end position="272"/>
    </location>
</feature>
<evidence type="ECO:0000256" key="1">
    <source>
        <dbReference type="ARBA" id="ARBA00004651"/>
    </source>
</evidence>
<evidence type="ECO:0000256" key="2">
    <source>
        <dbReference type="ARBA" id="ARBA00022448"/>
    </source>
</evidence>
<accession>A0A7J5U0E0</accession>
<comment type="subcellular location">
    <subcellularLocation>
        <location evidence="1">Cell membrane</location>
        <topology evidence="1">Multi-pass membrane protein</topology>
    </subcellularLocation>
</comment>
<evidence type="ECO:0000256" key="8">
    <source>
        <dbReference type="ARBA" id="ARBA00034708"/>
    </source>
</evidence>
<keyword evidence="4 9" id="KW-0812">Transmembrane</keyword>
<dbReference type="EMBL" id="WELI01000003">
    <property type="protein sequence ID" value="KAB7731218.1"/>
    <property type="molecule type" value="Genomic_DNA"/>
</dbReference>
<keyword evidence="6" id="KW-0406">Ion transport</keyword>
<sequence>MLTKNLPVRIIAQFSVLPLLGATVWAIVVVAGYTFLPYPWLAIPFLPISLLGIAVSFYLGFKNNASNERQNEARKNWGSITNDTRAFMALLATYLPTTETTRKQSILHRHIAWLYAHHHFLRHKRMDWEHNRAVNNQYRQRFQQQFQISTDLAQDIARYLPANEVAGLERAGNQASKILQNQSQALKDLREANLIDDFRLFELQNHITRLYEHQGKNERIKTFPIPRQYANYAYLFVLVFVALLPLGLLSEMQKINNWLTVPFSVLLSWVFLQMEMIGDYSENPFEGLILDVPITAITRNLEIEVLEYLEEAHRPEPIRAQEGVLM</sequence>
<dbReference type="GO" id="GO:0005254">
    <property type="term" value="F:chloride channel activity"/>
    <property type="evidence" value="ECO:0007669"/>
    <property type="project" value="InterPro"/>
</dbReference>
<dbReference type="GO" id="GO:0005886">
    <property type="term" value="C:plasma membrane"/>
    <property type="evidence" value="ECO:0007669"/>
    <property type="project" value="UniProtKB-SubCell"/>
</dbReference>
<evidence type="ECO:0000256" key="5">
    <source>
        <dbReference type="ARBA" id="ARBA00022989"/>
    </source>
</evidence>
<protein>
    <recommendedName>
        <fullName evidence="12">Multidrug transporter</fullName>
    </recommendedName>
</protein>
<dbReference type="PANTHER" id="PTHR33281:SF19">
    <property type="entry name" value="VOLTAGE-DEPENDENT ANION CHANNEL-FORMING PROTEIN YNEE"/>
    <property type="match status" value="1"/>
</dbReference>
<evidence type="ECO:0000256" key="3">
    <source>
        <dbReference type="ARBA" id="ARBA00022475"/>
    </source>
</evidence>
<comment type="similarity">
    <text evidence="8">Belongs to the anion channel-forming bestrophin (TC 1.A.46) family.</text>
</comment>
<evidence type="ECO:0000256" key="9">
    <source>
        <dbReference type="SAM" id="Phobius"/>
    </source>
</evidence>
<dbReference type="InterPro" id="IPR044669">
    <property type="entry name" value="YneE/VCCN1/2-like"/>
</dbReference>
<dbReference type="RefSeq" id="WP_152124199.1">
    <property type="nucleotide sequence ID" value="NZ_WELI01000003.1"/>
</dbReference>
<keyword evidence="11" id="KW-1185">Reference proteome</keyword>
<keyword evidence="5 9" id="KW-1133">Transmembrane helix</keyword>
<keyword evidence="3" id="KW-1003">Cell membrane</keyword>
<evidence type="ECO:0000256" key="6">
    <source>
        <dbReference type="ARBA" id="ARBA00023065"/>
    </source>
</evidence>
<reference evidence="10 11" key="1">
    <citation type="submission" date="2019-10" db="EMBL/GenBank/DDBJ databases">
        <title>Rudanella paleaurantiibacter sp. nov., isolated from sludge.</title>
        <authorList>
            <person name="Xu S.Q."/>
        </authorList>
    </citation>
    <scope>NUCLEOTIDE SEQUENCE [LARGE SCALE GENOMIC DNA]</scope>
    <source>
        <strain evidence="10 11">HX-22-17</strain>
    </source>
</reference>
<evidence type="ECO:0000256" key="7">
    <source>
        <dbReference type="ARBA" id="ARBA00023136"/>
    </source>
</evidence>
<gene>
    <name evidence="10" type="ORF">F5984_10470</name>
</gene>
<keyword evidence="7 9" id="KW-0472">Membrane</keyword>
<comment type="caution">
    <text evidence="10">The sequence shown here is derived from an EMBL/GenBank/DDBJ whole genome shotgun (WGS) entry which is preliminary data.</text>
</comment>